<dbReference type="Proteomes" id="UP000094020">
    <property type="component" value="Chromosome 4"/>
</dbReference>
<reference evidence="2" key="2">
    <citation type="submission" date="2024-02" db="EMBL/GenBank/DDBJ databases">
        <title>Comparative genomics of Cryptococcus and Kwoniella reveals pathogenesis evolution and contrasting modes of karyotype evolution via chromosome fusion or intercentromeric recombination.</title>
        <authorList>
            <person name="Coelho M.A."/>
            <person name="David-Palma M."/>
            <person name="Shea T."/>
            <person name="Bowers K."/>
            <person name="McGinley-Smith S."/>
            <person name="Mohammad A.W."/>
            <person name="Gnirke A."/>
            <person name="Yurkov A.M."/>
            <person name="Nowrousian M."/>
            <person name="Sun S."/>
            <person name="Cuomo C.A."/>
            <person name="Heitman J."/>
        </authorList>
    </citation>
    <scope>NUCLEOTIDE SEQUENCE</scope>
    <source>
        <strain evidence="2">CBS 10737</strain>
    </source>
</reference>
<dbReference type="RefSeq" id="XP_070058814.1">
    <property type="nucleotide sequence ID" value="XM_070202713.1"/>
</dbReference>
<gene>
    <name evidence="2" type="ORF">I206_103272</name>
</gene>
<evidence type="ECO:0000313" key="2">
    <source>
        <dbReference type="EMBL" id="WWC69334.1"/>
    </source>
</evidence>
<evidence type="ECO:0000313" key="3">
    <source>
        <dbReference type="Proteomes" id="UP000094020"/>
    </source>
</evidence>
<keyword evidence="3" id="KW-1185">Reference proteome</keyword>
<evidence type="ECO:0000256" key="1">
    <source>
        <dbReference type="SAM" id="MobiDB-lite"/>
    </source>
</evidence>
<sequence length="355" mass="38394">MDIAITSSPISIHTHVNAVRPGPSYVNYARPPASAGVGRGRGRGRGRGAAAAAARNASQYQQRQVTPPFVYLQRPNGPNGNIANGTSPTSSDSSILPPNHIHIVQSQPTSQMNRTNSTFSLASVPPLSNGPSSTEGSFGELESYHTSPYQIYQPSTLIKEVEPDVEIIESHIESGYAIQAINHFADTLRGMQRATFDEWVTFVDSHFESSARFQLNISGAGLKSLDVSTLSLPRFFLTLAEEDTGNLHNLILSDLSEPLIGIVESGSVEWTCGDQHLKGSLTAELGLGEEYKLIRIELNLEAVEGTISGIPDNALRLLEIAQQMECMTEVLDIVDSENLDPNDALKQLEEQNGSV</sequence>
<accession>A0AAJ8MPQ2</accession>
<proteinExistence type="predicted"/>
<feature type="compositionally biased region" description="Low complexity" evidence="1">
    <location>
        <begin position="48"/>
        <end position="57"/>
    </location>
</feature>
<dbReference type="EMBL" id="CP144522">
    <property type="protein sequence ID" value="WWC69334.1"/>
    <property type="molecule type" value="Genomic_DNA"/>
</dbReference>
<name>A0AAJ8MPQ2_9TREE</name>
<dbReference type="GeneID" id="30170091"/>
<protein>
    <submittedName>
        <fullName evidence="2">Uncharacterized protein</fullName>
    </submittedName>
</protein>
<feature type="region of interest" description="Disordered" evidence="1">
    <location>
        <begin position="34"/>
        <end position="63"/>
    </location>
</feature>
<organism evidence="2 3">
    <name type="scientific">Kwoniella pini CBS 10737</name>
    <dbReference type="NCBI Taxonomy" id="1296096"/>
    <lineage>
        <taxon>Eukaryota</taxon>
        <taxon>Fungi</taxon>
        <taxon>Dikarya</taxon>
        <taxon>Basidiomycota</taxon>
        <taxon>Agaricomycotina</taxon>
        <taxon>Tremellomycetes</taxon>
        <taxon>Tremellales</taxon>
        <taxon>Cryptococcaceae</taxon>
        <taxon>Kwoniella</taxon>
    </lineage>
</organism>
<dbReference type="AlphaFoldDB" id="A0AAJ8MPQ2"/>
<reference evidence="2" key="1">
    <citation type="submission" date="2013-07" db="EMBL/GenBank/DDBJ databases">
        <authorList>
            <consortium name="The Broad Institute Genome Sequencing Platform"/>
            <person name="Cuomo C."/>
            <person name="Litvintseva A."/>
            <person name="Chen Y."/>
            <person name="Heitman J."/>
            <person name="Sun S."/>
            <person name="Springer D."/>
            <person name="Dromer F."/>
            <person name="Young S.K."/>
            <person name="Zeng Q."/>
            <person name="Gargeya S."/>
            <person name="Fitzgerald M."/>
            <person name="Abouelleil A."/>
            <person name="Alvarado L."/>
            <person name="Berlin A.M."/>
            <person name="Chapman S.B."/>
            <person name="Dewar J."/>
            <person name="Goldberg J."/>
            <person name="Griggs A."/>
            <person name="Gujja S."/>
            <person name="Hansen M."/>
            <person name="Howarth C."/>
            <person name="Imamovic A."/>
            <person name="Larimer J."/>
            <person name="McCowan C."/>
            <person name="Murphy C."/>
            <person name="Pearson M."/>
            <person name="Priest M."/>
            <person name="Roberts A."/>
            <person name="Saif S."/>
            <person name="Shea T."/>
            <person name="Sykes S."/>
            <person name="Wortman J."/>
            <person name="Nusbaum C."/>
            <person name="Birren B."/>
        </authorList>
    </citation>
    <scope>NUCLEOTIDE SEQUENCE</scope>
    <source>
        <strain evidence="2">CBS 10737</strain>
    </source>
</reference>
<dbReference type="KEGG" id="kpin:30170091"/>